<name>A0A0M3KJZ7_ANISI</name>
<dbReference type="EMBL" id="UYRR01040366">
    <property type="protein sequence ID" value="VDK78941.1"/>
    <property type="molecule type" value="Genomic_DNA"/>
</dbReference>
<keyword evidence="2" id="KW-1185">Reference proteome</keyword>
<proteinExistence type="predicted"/>
<dbReference type="Proteomes" id="UP000267096">
    <property type="component" value="Unassembled WGS sequence"/>
</dbReference>
<dbReference type="Gene3D" id="3.30.200.20">
    <property type="entry name" value="Phosphorylase Kinase, domain 1"/>
    <property type="match status" value="1"/>
</dbReference>
<evidence type="ECO:0000313" key="1">
    <source>
        <dbReference type="EMBL" id="VDK78941.1"/>
    </source>
</evidence>
<dbReference type="WBParaSite" id="ASIM_0002132401-mRNA-1">
    <property type="protein sequence ID" value="ASIM_0002132401-mRNA-1"/>
    <property type="gene ID" value="ASIM_0002132401"/>
</dbReference>
<sequence>MDVSDSDVSAERNQIEKMVPELGFGYDCEKEPFQQGAEARLYRCTFLGKSAVLKERFPKKYRLVVENYHLWVEHCTAGGKCTQCLSVPVTMVTTTLT</sequence>
<protein>
    <submittedName>
        <fullName evidence="3">Polyprotein</fullName>
    </submittedName>
</protein>
<accession>A0A0M3KJZ7</accession>
<evidence type="ECO:0000313" key="3">
    <source>
        <dbReference type="WBParaSite" id="ASIM_0002132401-mRNA-1"/>
    </source>
</evidence>
<dbReference type="OrthoDB" id="3399at2759"/>
<dbReference type="AlphaFoldDB" id="A0A0M3KJZ7"/>
<organism evidence="3">
    <name type="scientific">Anisakis simplex</name>
    <name type="common">Herring worm</name>
    <dbReference type="NCBI Taxonomy" id="6269"/>
    <lineage>
        <taxon>Eukaryota</taxon>
        <taxon>Metazoa</taxon>
        <taxon>Ecdysozoa</taxon>
        <taxon>Nematoda</taxon>
        <taxon>Chromadorea</taxon>
        <taxon>Rhabditida</taxon>
        <taxon>Spirurina</taxon>
        <taxon>Ascaridomorpha</taxon>
        <taxon>Ascaridoidea</taxon>
        <taxon>Anisakidae</taxon>
        <taxon>Anisakis</taxon>
        <taxon>Anisakis simplex complex</taxon>
    </lineage>
</organism>
<reference evidence="1 2" key="2">
    <citation type="submission" date="2018-11" db="EMBL/GenBank/DDBJ databases">
        <authorList>
            <consortium name="Pathogen Informatics"/>
        </authorList>
    </citation>
    <scope>NUCLEOTIDE SEQUENCE [LARGE SCALE GENOMIC DNA]</scope>
</reference>
<reference evidence="3" key="1">
    <citation type="submission" date="2017-02" db="UniProtKB">
        <authorList>
            <consortium name="WormBaseParasite"/>
        </authorList>
    </citation>
    <scope>IDENTIFICATION</scope>
</reference>
<evidence type="ECO:0000313" key="2">
    <source>
        <dbReference type="Proteomes" id="UP000267096"/>
    </source>
</evidence>
<gene>
    <name evidence="1" type="ORF">ASIM_LOCUS20694</name>
</gene>